<dbReference type="GO" id="GO:0004673">
    <property type="term" value="F:protein histidine kinase activity"/>
    <property type="evidence" value="ECO:0007669"/>
    <property type="project" value="UniProtKB-EC"/>
</dbReference>
<evidence type="ECO:0000256" key="3">
    <source>
        <dbReference type="ARBA" id="ARBA00022553"/>
    </source>
</evidence>
<name>A0A1R4I654_9MICC</name>
<dbReference type="SMART" id="SM00387">
    <property type="entry name" value="HATPase_c"/>
    <property type="match status" value="1"/>
</dbReference>
<gene>
    <name evidence="10" type="ORF">FM125_00085</name>
</gene>
<keyword evidence="5" id="KW-0547">Nucleotide-binding</keyword>
<dbReference type="Pfam" id="PF07568">
    <property type="entry name" value="HisKA_2"/>
    <property type="match status" value="1"/>
</dbReference>
<comment type="catalytic activity">
    <reaction evidence="1">
        <text>ATP + protein L-histidine = ADP + protein N-phospho-L-histidine.</text>
        <dbReference type="EC" id="2.7.13.3"/>
    </reaction>
</comment>
<dbReference type="SUPFAM" id="SSF55874">
    <property type="entry name" value="ATPase domain of HSP90 chaperone/DNA topoisomerase II/histidine kinase"/>
    <property type="match status" value="1"/>
</dbReference>
<keyword evidence="7" id="KW-0067">ATP-binding</keyword>
<evidence type="ECO:0000256" key="8">
    <source>
        <dbReference type="ARBA" id="ARBA00023012"/>
    </source>
</evidence>
<keyword evidence="4" id="KW-0808">Transferase</keyword>
<dbReference type="Gene3D" id="3.30.565.10">
    <property type="entry name" value="Histidine kinase-like ATPase, C-terminal domain"/>
    <property type="match status" value="1"/>
</dbReference>
<dbReference type="GO" id="GO:0005524">
    <property type="term" value="F:ATP binding"/>
    <property type="evidence" value="ECO:0007669"/>
    <property type="project" value="UniProtKB-KW"/>
</dbReference>
<dbReference type="InterPro" id="IPR005467">
    <property type="entry name" value="His_kinase_dom"/>
</dbReference>
<dbReference type="RefSeq" id="WP_087133248.1">
    <property type="nucleotide sequence ID" value="NZ_FUKP01000001.1"/>
</dbReference>
<dbReference type="AlphaFoldDB" id="A0A1R4I654"/>
<evidence type="ECO:0000313" key="11">
    <source>
        <dbReference type="Proteomes" id="UP000196230"/>
    </source>
</evidence>
<keyword evidence="3" id="KW-0597">Phosphoprotein</keyword>
<evidence type="ECO:0000313" key="10">
    <source>
        <dbReference type="EMBL" id="SJN15327.1"/>
    </source>
</evidence>
<evidence type="ECO:0000256" key="6">
    <source>
        <dbReference type="ARBA" id="ARBA00022777"/>
    </source>
</evidence>
<dbReference type="PANTHER" id="PTHR41523:SF8">
    <property type="entry name" value="ETHYLENE RESPONSE SENSOR PROTEIN"/>
    <property type="match status" value="1"/>
</dbReference>
<sequence>MVTSIATDPLRRHPDLSDEDRTWLQMLVGDWQLLADLSLADFVLWAPLPRPHDDAGYVALAQTRPVTAPTLFHRDIVGSRARADLRVLLDRVWHDGEPAEGSGPLEAPDGTLRVRLWPVVRAGRVIAVLSGHRDPHTRPELSPIERNYGTAADSLLDMVQHGRWPDPQDPPAFWIGGTPRVGDGLMVLDAEGVVRFASPNAVSALTRLGVATSLEGHAVAPVLTGLASAQGPMDEDMWSVLMGRRSGRTEVQVGRSVVTARSIRLSGATGRTGSIVMLRDVTELRRQEQRLMSKDATIREIHHRVKNNLQTVGSLLRMQARRAGSDETRRALMQAMQRVDTIALVHQSLSEDVEGHVDVDGLMSRQFCLAVEIAGDGRPLTTEVTGEFGLLPSHVTTPLALVVNELASNAVEHGTGPDGGVLGLNAGRVETPAGEVLEVSVTDSGAGTATPPRQTGQDCADAVLTDLTSSGLGLKIVHTLVESDLGGTLEREELPGGGMRVTVRLPVGPAD</sequence>
<dbReference type="PRINTS" id="PR00344">
    <property type="entry name" value="BCTRLSENSOR"/>
</dbReference>
<reference evidence="10 11" key="1">
    <citation type="submission" date="2017-02" db="EMBL/GenBank/DDBJ databases">
        <authorList>
            <person name="Peterson S.W."/>
        </authorList>
    </citation>
    <scope>NUCLEOTIDE SEQUENCE [LARGE SCALE GENOMIC DNA]</scope>
    <source>
        <strain evidence="10 11">2B3F</strain>
    </source>
</reference>
<organism evidence="10 11">
    <name type="scientific">Micrococcus lylae</name>
    <dbReference type="NCBI Taxonomy" id="1273"/>
    <lineage>
        <taxon>Bacteria</taxon>
        <taxon>Bacillati</taxon>
        <taxon>Actinomycetota</taxon>
        <taxon>Actinomycetes</taxon>
        <taxon>Micrococcales</taxon>
        <taxon>Micrococcaceae</taxon>
        <taxon>Micrococcus</taxon>
    </lineage>
</organism>
<dbReference type="InterPro" id="IPR011495">
    <property type="entry name" value="Sig_transdc_His_kin_sub2_dim/P"/>
</dbReference>
<dbReference type="Pfam" id="PF12282">
    <property type="entry name" value="GAF_PdtaS"/>
    <property type="match status" value="1"/>
</dbReference>
<dbReference type="Proteomes" id="UP000196230">
    <property type="component" value="Unassembled WGS sequence"/>
</dbReference>
<accession>A0A1R4I654</accession>
<evidence type="ECO:0000256" key="5">
    <source>
        <dbReference type="ARBA" id="ARBA00022741"/>
    </source>
</evidence>
<dbReference type="InterPro" id="IPR004358">
    <property type="entry name" value="Sig_transdc_His_kin-like_C"/>
</dbReference>
<evidence type="ECO:0000256" key="4">
    <source>
        <dbReference type="ARBA" id="ARBA00022679"/>
    </source>
</evidence>
<evidence type="ECO:0000256" key="2">
    <source>
        <dbReference type="ARBA" id="ARBA00012438"/>
    </source>
</evidence>
<dbReference type="PROSITE" id="PS50109">
    <property type="entry name" value="HIS_KIN"/>
    <property type="match status" value="1"/>
</dbReference>
<dbReference type="InterPro" id="IPR036890">
    <property type="entry name" value="HATPase_C_sf"/>
</dbReference>
<dbReference type="Gene3D" id="3.30.450.280">
    <property type="entry name" value="GAF domain"/>
    <property type="match status" value="1"/>
</dbReference>
<evidence type="ECO:0000256" key="1">
    <source>
        <dbReference type="ARBA" id="ARBA00000085"/>
    </source>
</evidence>
<dbReference type="PANTHER" id="PTHR41523">
    <property type="entry name" value="TWO-COMPONENT SYSTEM SENSOR PROTEIN"/>
    <property type="match status" value="1"/>
</dbReference>
<dbReference type="EMBL" id="FUKP01000001">
    <property type="protein sequence ID" value="SJN15327.1"/>
    <property type="molecule type" value="Genomic_DNA"/>
</dbReference>
<keyword evidence="8" id="KW-0902">Two-component regulatory system</keyword>
<feature type="domain" description="Histidine kinase" evidence="9">
    <location>
        <begin position="300"/>
        <end position="509"/>
    </location>
</feature>
<evidence type="ECO:0000259" key="9">
    <source>
        <dbReference type="PROSITE" id="PS50109"/>
    </source>
</evidence>
<dbReference type="Pfam" id="PF02518">
    <property type="entry name" value="HATPase_c"/>
    <property type="match status" value="1"/>
</dbReference>
<dbReference type="Gene3D" id="3.30.450.20">
    <property type="entry name" value="PAS domain"/>
    <property type="match status" value="1"/>
</dbReference>
<dbReference type="EC" id="2.7.13.3" evidence="2"/>
<dbReference type="InterPro" id="IPR003594">
    <property type="entry name" value="HATPase_dom"/>
</dbReference>
<keyword evidence="6" id="KW-0418">Kinase</keyword>
<evidence type="ECO:0000256" key="7">
    <source>
        <dbReference type="ARBA" id="ARBA00022840"/>
    </source>
</evidence>
<proteinExistence type="predicted"/>
<dbReference type="InterPro" id="IPR022066">
    <property type="entry name" value="PdtaS_GAF"/>
</dbReference>
<dbReference type="InterPro" id="IPR038424">
    <property type="entry name" value="H_kinase_PdtaS_GAF_sf"/>
</dbReference>
<protein>
    <recommendedName>
        <fullName evidence="2">histidine kinase</fullName>
        <ecNumber evidence="2">2.7.13.3</ecNumber>
    </recommendedName>
</protein>
<dbReference type="GO" id="GO:0000160">
    <property type="term" value="P:phosphorelay signal transduction system"/>
    <property type="evidence" value="ECO:0007669"/>
    <property type="project" value="UniProtKB-KW"/>
</dbReference>